<dbReference type="GO" id="GO:0003824">
    <property type="term" value="F:catalytic activity"/>
    <property type="evidence" value="ECO:0007669"/>
    <property type="project" value="InterPro"/>
</dbReference>
<dbReference type="InterPro" id="IPR011146">
    <property type="entry name" value="HIT-like"/>
</dbReference>
<dbReference type="Gene3D" id="3.30.428.10">
    <property type="entry name" value="HIT-like"/>
    <property type="match status" value="1"/>
</dbReference>
<accession>A0AAU0UK21</accession>
<dbReference type="Pfam" id="PF01230">
    <property type="entry name" value="HIT"/>
    <property type="match status" value="1"/>
</dbReference>
<dbReference type="InterPro" id="IPR052908">
    <property type="entry name" value="AP-4-A_phosphorylase"/>
</dbReference>
<sequence length="116" mass="13475">MVVGNCIFCEIRSDQKLFENDYAFAIADKYPITRGHTLVIPKRHFVDFFEIRKEERDAIMDLLIQRKKQLLEGDSYIEGFNVGVNIGKAAAQAVFHCHIHLIPRRIEETPNWNGRS</sequence>
<gene>
    <name evidence="5" type="ORF">MFMK1_000924</name>
</gene>
<dbReference type="PRINTS" id="PR00332">
    <property type="entry name" value="HISTRIAD"/>
</dbReference>
<evidence type="ECO:0000313" key="6">
    <source>
        <dbReference type="Proteomes" id="UP001329915"/>
    </source>
</evidence>
<dbReference type="InterPro" id="IPR036265">
    <property type="entry name" value="HIT-like_sf"/>
</dbReference>
<dbReference type="AlphaFoldDB" id="A0AAU0UK21"/>
<dbReference type="KEGG" id="dbc:MFMK1_000924"/>
<dbReference type="PROSITE" id="PS51084">
    <property type="entry name" value="HIT_2"/>
    <property type="match status" value="1"/>
</dbReference>
<feature type="active site" description="Tele-AMP-histidine intermediate" evidence="1">
    <location>
        <position position="98"/>
    </location>
</feature>
<dbReference type="SUPFAM" id="SSF54197">
    <property type="entry name" value="HIT-like"/>
    <property type="match status" value="1"/>
</dbReference>
<proteinExistence type="predicted"/>
<dbReference type="Proteomes" id="UP001329915">
    <property type="component" value="Chromosome"/>
</dbReference>
<dbReference type="PANTHER" id="PTHR42997:SF1">
    <property type="entry name" value="AP-4-A PHOSPHORYLASE"/>
    <property type="match status" value="1"/>
</dbReference>
<evidence type="ECO:0000259" key="4">
    <source>
        <dbReference type="PROSITE" id="PS51084"/>
    </source>
</evidence>
<keyword evidence="6" id="KW-1185">Reference proteome</keyword>
<evidence type="ECO:0000256" key="3">
    <source>
        <dbReference type="PROSITE-ProRule" id="PRU00464"/>
    </source>
</evidence>
<dbReference type="InterPro" id="IPR001310">
    <property type="entry name" value="Histidine_triad_HIT"/>
</dbReference>
<dbReference type="EMBL" id="CP121694">
    <property type="protein sequence ID" value="WRO21129.1"/>
    <property type="molecule type" value="Genomic_DNA"/>
</dbReference>
<evidence type="ECO:0000256" key="1">
    <source>
        <dbReference type="PIRSR" id="PIRSR601310-1"/>
    </source>
</evidence>
<dbReference type="PANTHER" id="PTHR42997">
    <property type="entry name" value="HIT FAMILY HYDROLASE"/>
    <property type="match status" value="1"/>
</dbReference>
<dbReference type="RefSeq" id="WP_366923987.1">
    <property type="nucleotide sequence ID" value="NZ_CP121694.1"/>
</dbReference>
<name>A0AAU0UK21_9FIRM</name>
<protein>
    <submittedName>
        <fullName evidence="5">HIT domain-containing protein</fullName>
    </submittedName>
</protein>
<evidence type="ECO:0000313" key="5">
    <source>
        <dbReference type="EMBL" id="WRO21129.1"/>
    </source>
</evidence>
<reference evidence="5 6" key="1">
    <citation type="submission" date="2023-04" db="EMBL/GenBank/DDBJ databases">
        <authorList>
            <person name="Hsu D."/>
        </authorList>
    </citation>
    <scope>NUCLEOTIDE SEQUENCE [LARGE SCALE GENOMIC DNA]</scope>
    <source>
        <strain evidence="5 6">MK1</strain>
    </source>
</reference>
<feature type="domain" description="HIT" evidence="4">
    <location>
        <begin position="4"/>
        <end position="112"/>
    </location>
</feature>
<evidence type="ECO:0000256" key="2">
    <source>
        <dbReference type="PIRSR" id="PIRSR601310-3"/>
    </source>
</evidence>
<feature type="short sequence motif" description="Histidine triad motif" evidence="2 3">
    <location>
        <begin position="96"/>
        <end position="100"/>
    </location>
</feature>
<organism evidence="5 6">
    <name type="scientific">Metallumcola ferriviriculae</name>
    <dbReference type="NCBI Taxonomy" id="3039180"/>
    <lineage>
        <taxon>Bacteria</taxon>
        <taxon>Bacillati</taxon>
        <taxon>Bacillota</taxon>
        <taxon>Clostridia</taxon>
        <taxon>Neomoorellales</taxon>
        <taxon>Desulfitibacteraceae</taxon>
        <taxon>Metallumcola</taxon>
    </lineage>
</organism>